<dbReference type="PANTHER" id="PTHR33470">
    <property type="entry name" value="OS01G0164075 PROTEIN"/>
    <property type="match status" value="1"/>
</dbReference>
<proteinExistence type="predicted"/>
<evidence type="ECO:0000313" key="5">
    <source>
        <dbReference type="Proteomes" id="UP000237000"/>
    </source>
</evidence>
<organism evidence="4 5">
    <name type="scientific">Trema orientale</name>
    <name type="common">Charcoal tree</name>
    <name type="synonym">Celtis orientalis</name>
    <dbReference type="NCBI Taxonomy" id="63057"/>
    <lineage>
        <taxon>Eukaryota</taxon>
        <taxon>Viridiplantae</taxon>
        <taxon>Streptophyta</taxon>
        <taxon>Embryophyta</taxon>
        <taxon>Tracheophyta</taxon>
        <taxon>Spermatophyta</taxon>
        <taxon>Magnoliopsida</taxon>
        <taxon>eudicotyledons</taxon>
        <taxon>Gunneridae</taxon>
        <taxon>Pentapetalae</taxon>
        <taxon>rosids</taxon>
        <taxon>fabids</taxon>
        <taxon>Rosales</taxon>
        <taxon>Cannabaceae</taxon>
        <taxon>Trema</taxon>
    </lineage>
</organism>
<dbReference type="Proteomes" id="UP000237000">
    <property type="component" value="Unassembled WGS sequence"/>
</dbReference>
<protein>
    <recommendedName>
        <fullName evidence="6">Pollen Ole e 1 allergen and extensin family protein</fullName>
    </recommendedName>
</protein>
<dbReference type="PANTHER" id="PTHR33470:SF40">
    <property type="entry name" value="PROTEIN SEED AND ROOT HAIR PROTECTIVE PROTEIN"/>
    <property type="match status" value="1"/>
</dbReference>
<comment type="caution">
    <text evidence="4">The sequence shown here is derived from an EMBL/GenBank/DDBJ whole genome shotgun (WGS) entry which is preliminary data.</text>
</comment>
<feature type="signal peptide" evidence="3">
    <location>
        <begin position="1"/>
        <end position="21"/>
    </location>
</feature>
<feature type="chain" id="PRO_5015111381" description="Pollen Ole e 1 allergen and extensin family protein" evidence="3">
    <location>
        <begin position="22"/>
        <end position="340"/>
    </location>
</feature>
<dbReference type="GO" id="GO:0009723">
    <property type="term" value="P:response to ethylene"/>
    <property type="evidence" value="ECO:0007669"/>
    <property type="project" value="TreeGrafter"/>
</dbReference>
<dbReference type="AlphaFoldDB" id="A0A2P5BJF5"/>
<dbReference type="EMBL" id="JXTC01000510">
    <property type="protein sequence ID" value="PON48925.1"/>
    <property type="molecule type" value="Genomic_DNA"/>
</dbReference>
<sequence>MALIRLLSSLFLLSLIVIASAHSDFGLPGQYYDQYPPRDNGPLDVGHVGVLGNGHGNLFGYGYDHGPYYSRENNLLNVDLNTLNGLGHGDHQYLYDQNPVNLDRVDVLPSDNLIPNKPGHYVHVPQLQGNDKNAINQYVSTAQPSYEKPKPDQGSTENAVPTKPYNELPQKTNDQVVLHQGLIPNTINIIGIQGVILCKSAYGSYDPLEGAVARITCPSYSYVNGYLQNKAPFTILSPQTDANGFFLTALSVSELKDRLYLKGCKVFLQHSPSETCNNVPTDINGGVIGANLSLLRTLQDKTYYTLPAPLIYTSKPHDSLPYNAPVSNDHLAVAPTSPGY</sequence>
<dbReference type="Pfam" id="PF01190">
    <property type="entry name" value="Pollen_Ole_e_1"/>
    <property type="match status" value="1"/>
</dbReference>
<dbReference type="InParanoid" id="A0A2P5BJF5"/>
<keyword evidence="1 3" id="KW-0732">Signal</keyword>
<keyword evidence="5" id="KW-1185">Reference proteome</keyword>
<feature type="region of interest" description="Disordered" evidence="2">
    <location>
        <begin position="144"/>
        <end position="168"/>
    </location>
</feature>
<evidence type="ECO:0000313" key="4">
    <source>
        <dbReference type="EMBL" id="PON48925.1"/>
    </source>
</evidence>
<accession>A0A2P5BJF5</accession>
<reference evidence="5" key="1">
    <citation type="submission" date="2016-06" db="EMBL/GenBank/DDBJ databases">
        <title>Parallel loss of symbiosis genes in relatives of nitrogen-fixing non-legume Parasponia.</title>
        <authorList>
            <person name="Van Velzen R."/>
            <person name="Holmer R."/>
            <person name="Bu F."/>
            <person name="Rutten L."/>
            <person name="Van Zeijl A."/>
            <person name="Liu W."/>
            <person name="Santuari L."/>
            <person name="Cao Q."/>
            <person name="Sharma T."/>
            <person name="Shen D."/>
            <person name="Roswanjaya Y."/>
            <person name="Wardhani T."/>
            <person name="Kalhor M.S."/>
            <person name="Jansen J."/>
            <person name="Van den Hoogen J."/>
            <person name="Gungor B."/>
            <person name="Hartog M."/>
            <person name="Hontelez J."/>
            <person name="Verver J."/>
            <person name="Yang W.-C."/>
            <person name="Schijlen E."/>
            <person name="Repin R."/>
            <person name="Schilthuizen M."/>
            <person name="Schranz E."/>
            <person name="Heidstra R."/>
            <person name="Miyata K."/>
            <person name="Fedorova E."/>
            <person name="Kohlen W."/>
            <person name="Bisseling T."/>
            <person name="Smit S."/>
            <person name="Geurts R."/>
        </authorList>
    </citation>
    <scope>NUCLEOTIDE SEQUENCE [LARGE SCALE GENOMIC DNA]</scope>
    <source>
        <strain evidence="5">cv. RG33-2</strain>
    </source>
</reference>
<evidence type="ECO:0000256" key="1">
    <source>
        <dbReference type="ARBA" id="ARBA00022729"/>
    </source>
</evidence>
<dbReference type="STRING" id="63057.A0A2P5BJF5"/>
<name>A0A2P5BJF5_TREOI</name>
<gene>
    <name evidence="4" type="ORF">TorRG33x02_319150</name>
</gene>
<dbReference type="GO" id="GO:0071944">
    <property type="term" value="C:cell periphery"/>
    <property type="evidence" value="ECO:0007669"/>
    <property type="project" value="TreeGrafter"/>
</dbReference>
<evidence type="ECO:0000256" key="2">
    <source>
        <dbReference type="SAM" id="MobiDB-lite"/>
    </source>
</evidence>
<evidence type="ECO:0008006" key="6">
    <source>
        <dbReference type="Google" id="ProtNLM"/>
    </source>
</evidence>
<evidence type="ECO:0000256" key="3">
    <source>
        <dbReference type="SAM" id="SignalP"/>
    </source>
</evidence>
<dbReference type="OrthoDB" id="1847243at2759"/>